<accession>A0ABU7TR30</accession>
<feature type="region of interest" description="Disordered" evidence="1">
    <location>
        <begin position="93"/>
        <end position="130"/>
    </location>
</feature>
<feature type="region of interest" description="Disordered" evidence="1">
    <location>
        <begin position="640"/>
        <end position="678"/>
    </location>
</feature>
<evidence type="ECO:0000256" key="1">
    <source>
        <dbReference type="SAM" id="MobiDB-lite"/>
    </source>
</evidence>
<feature type="region of interest" description="Disordered" evidence="1">
    <location>
        <begin position="550"/>
        <end position="571"/>
    </location>
</feature>
<feature type="compositionally biased region" description="Basic and acidic residues" evidence="1">
    <location>
        <begin position="562"/>
        <end position="571"/>
    </location>
</feature>
<dbReference type="EMBL" id="MLCA01000009">
    <property type="protein sequence ID" value="MEE7492282.1"/>
    <property type="molecule type" value="Genomic_DNA"/>
</dbReference>
<feature type="compositionally biased region" description="Basic and acidic residues" evidence="1">
    <location>
        <begin position="645"/>
        <end position="654"/>
    </location>
</feature>
<protein>
    <submittedName>
        <fullName evidence="2">Uncharacterized protein</fullName>
    </submittedName>
</protein>
<feature type="compositionally biased region" description="Basic and acidic residues" evidence="1">
    <location>
        <begin position="664"/>
        <end position="678"/>
    </location>
</feature>
<evidence type="ECO:0000313" key="2">
    <source>
        <dbReference type="EMBL" id="MEE7492282.1"/>
    </source>
</evidence>
<reference evidence="2 3" key="1">
    <citation type="journal article" date="2012" name="Genet. Mol. Biol.">
        <title>Analysis of 16S rRNA and mxaF genes revealing insights into Methylobacterium niche-specific plant association.</title>
        <authorList>
            <person name="Dourado M.N."/>
            <person name="Andreote F.D."/>
            <person name="Dini-Andreote F."/>
            <person name="Conti R."/>
            <person name="Araujo J.M."/>
            <person name="Araujo W.L."/>
        </authorList>
    </citation>
    <scope>NUCLEOTIDE SEQUENCE [LARGE SCALE GENOMIC DNA]</scope>
    <source>
        <strain evidence="2 3">TC3-10</strain>
    </source>
</reference>
<sequence length="678" mass="73235">MTKSNDIHILPRPVEALPEYASAPARNNLAVKLTEAFGHSERSARAIANAVVDPSAVRKGIGDPAAPNAERIAVPGGTLFGIRTAVWARRVMPDPRNPRTLPSRRHPFAVDPGTGAEDSKFRPVPEPKSPVDASLNAAELAVDIESNHHLNWACQQAASYVRSTNDWSESITYQGVMEAVWIVPTTYRHEDGSEVTALTTAEGSSRMTAVHTLLGQRSADVPYDEPGPKFRGRIKRLNEALASGPTQEDLVALRCERVPALVIVGFEPFAKSKTAFPTAIRSLVALRHVDPPTAWGDGPENEALADEVLDELARRSLISATQAAYYAGSCTKKEARDAHLSDDPAERAAAIVGLFSNPDGRFRDAIRGAVTSQSSRKRVNQRLSNELATALILRAYNGDATKVDQARRYLRHAFGKAVHGGEWAVTGRSTDQLVADAMAEVRASIAAGTPDEPGPSSLELAVRAAYPLVVDGRLNADRGTSGNDQPDRRTPGEVLDAMRQLPQGIHQLGQALRDFAAGVSIRAVDDDGRTRPLEDGTGEEIAVNDVFLRGEFPPPGKSKARRPGDTPTDRYDNAVGTLADAMEALKTAFDDLGAVLGDDGRPLVDVKGVDQRACAAWREILSTVQDELVLWSRTHKRAHAVAKGQHRDPAPSHDEVEDADPTAEWDRAADDDTTIRVR</sequence>
<keyword evidence="3" id="KW-1185">Reference proteome</keyword>
<gene>
    <name evidence="2" type="ORF">MOTC310_18095</name>
</gene>
<dbReference type="Proteomes" id="UP001355206">
    <property type="component" value="Unassembled WGS sequence"/>
</dbReference>
<evidence type="ECO:0000313" key="3">
    <source>
        <dbReference type="Proteomes" id="UP001355206"/>
    </source>
</evidence>
<comment type="caution">
    <text evidence="2">The sequence shown here is derived from an EMBL/GenBank/DDBJ whole genome shotgun (WGS) entry which is preliminary data.</text>
</comment>
<name>A0ABU7TR30_9HYPH</name>
<organism evidence="2 3">
    <name type="scientific">Methylobacterium oryzae</name>
    <dbReference type="NCBI Taxonomy" id="334852"/>
    <lineage>
        <taxon>Bacteria</taxon>
        <taxon>Pseudomonadati</taxon>
        <taxon>Pseudomonadota</taxon>
        <taxon>Alphaproteobacteria</taxon>
        <taxon>Hyphomicrobiales</taxon>
        <taxon>Methylobacteriaceae</taxon>
        <taxon>Methylobacterium</taxon>
    </lineage>
</organism>
<proteinExistence type="predicted"/>